<dbReference type="InterPro" id="IPR029060">
    <property type="entry name" value="PIN-like_dom_sf"/>
</dbReference>
<sequence>MVILVDTNIIIDALANREPYADDAKRIMEKCAAREITGILAAHSIPNLFYILRKNFSQEERRFLLKNLCEIFQISDLNEKKIVAALENNAFSDFEDGLQEECAVESMADYIVTRNPADFKHSRVKVILPDELLRELEKN</sequence>
<reference evidence="2 3" key="1">
    <citation type="submission" date="2015-09" db="EMBL/GenBank/DDBJ databases">
        <authorList>
            <consortium name="Pathogen Informatics"/>
        </authorList>
    </citation>
    <scope>NUCLEOTIDE SEQUENCE [LARGE SCALE GENOMIC DNA]</scope>
    <source>
        <strain evidence="2 3">2789STDY5834960</strain>
    </source>
</reference>
<proteinExistence type="predicted"/>
<organism evidence="2 3">
    <name type="scientific">Roseburia intestinalis</name>
    <dbReference type="NCBI Taxonomy" id="166486"/>
    <lineage>
        <taxon>Bacteria</taxon>
        <taxon>Bacillati</taxon>
        <taxon>Bacillota</taxon>
        <taxon>Clostridia</taxon>
        <taxon>Lachnospirales</taxon>
        <taxon>Lachnospiraceae</taxon>
        <taxon>Roseburia</taxon>
    </lineage>
</organism>
<name>A0A173RVT9_9FIRM</name>
<evidence type="ECO:0000259" key="1">
    <source>
        <dbReference type="Pfam" id="PF13470"/>
    </source>
</evidence>
<dbReference type="AlphaFoldDB" id="A0A173RVT9"/>
<dbReference type="Gene3D" id="3.40.50.1010">
    <property type="entry name" value="5'-nuclease"/>
    <property type="match status" value="1"/>
</dbReference>
<dbReference type="EMBL" id="CYXZ01000004">
    <property type="protein sequence ID" value="CUM81837.1"/>
    <property type="molecule type" value="Genomic_DNA"/>
</dbReference>
<dbReference type="RefSeq" id="WP_006857304.1">
    <property type="nucleotide sequence ID" value="NZ_CABIYH010000004.1"/>
</dbReference>
<dbReference type="Pfam" id="PF13470">
    <property type="entry name" value="PIN_3"/>
    <property type="match status" value="1"/>
</dbReference>
<dbReference type="OrthoDB" id="9787727at2"/>
<dbReference type="SUPFAM" id="SSF88723">
    <property type="entry name" value="PIN domain-like"/>
    <property type="match status" value="1"/>
</dbReference>
<feature type="domain" description="PIN" evidence="1">
    <location>
        <begin position="3"/>
        <end position="115"/>
    </location>
</feature>
<accession>A0A173RVT9</accession>
<evidence type="ECO:0000313" key="3">
    <source>
        <dbReference type="Proteomes" id="UP000095350"/>
    </source>
</evidence>
<dbReference type="Proteomes" id="UP000095350">
    <property type="component" value="Unassembled WGS sequence"/>
</dbReference>
<dbReference type="GeneID" id="61431792"/>
<gene>
    <name evidence="2" type="ORF">ERS852572_00623</name>
</gene>
<evidence type="ECO:0000313" key="2">
    <source>
        <dbReference type="EMBL" id="CUM81837.1"/>
    </source>
</evidence>
<dbReference type="PaxDb" id="166486-ERS852572_00623"/>
<dbReference type="InterPro" id="IPR002716">
    <property type="entry name" value="PIN_dom"/>
</dbReference>
<dbReference type="STRING" id="166486.ERS852572_00623"/>
<protein>
    <submittedName>
        <fullName evidence="2">Predicted nucleic acid-binding protein, contains PIN domain</fullName>
    </submittedName>
</protein>